<evidence type="ECO:0000313" key="2">
    <source>
        <dbReference type="WBParaSite" id="ES5_v2.g17794.t1"/>
    </source>
</evidence>
<accession>A0AC34FKP1</accession>
<dbReference type="WBParaSite" id="ES5_v2.g17794.t1">
    <property type="protein sequence ID" value="ES5_v2.g17794.t1"/>
    <property type="gene ID" value="ES5_v2.g17794"/>
</dbReference>
<organism evidence="1 2">
    <name type="scientific">Panagrolaimus sp. ES5</name>
    <dbReference type="NCBI Taxonomy" id="591445"/>
    <lineage>
        <taxon>Eukaryota</taxon>
        <taxon>Metazoa</taxon>
        <taxon>Ecdysozoa</taxon>
        <taxon>Nematoda</taxon>
        <taxon>Chromadorea</taxon>
        <taxon>Rhabditida</taxon>
        <taxon>Tylenchina</taxon>
        <taxon>Panagrolaimomorpha</taxon>
        <taxon>Panagrolaimoidea</taxon>
        <taxon>Panagrolaimidae</taxon>
        <taxon>Panagrolaimus</taxon>
    </lineage>
</organism>
<sequence>KLPKTPQIDDMFVFDINKMKYVFVGRKSEYFNPSPNPLDEIDTDTESVYFGSDDWENEKDSDAEIDPMNDEKCIIPKNNVIYVNIQNVESDC</sequence>
<name>A0AC34FKP1_9BILA</name>
<dbReference type="Proteomes" id="UP000887579">
    <property type="component" value="Unplaced"/>
</dbReference>
<evidence type="ECO:0000313" key="1">
    <source>
        <dbReference type="Proteomes" id="UP000887579"/>
    </source>
</evidence>
<proteinExistence type="predicted"/>
<reference evidence="2" key="1">
    <citation type="submission" date="2022-11" db="UniProtKB">
        <authorList>
            <consortium name="WormBaseParasite"/>
        </authorList>
    </citation>
    <scope>IDENTIFICATION</scope>
</reference>
<protein>
    <submittedName>
        <fullName evidence="2">Uncharacterized protein</fullName>
    </submittedName>
</protein>